<dbReference type="GO" id="GO:0051213">
    <property type="term" value="F:dioxygenase activity"/>
    <property type="evidence" value="ECO:0007669"/>
    <property type="project" value="UniProtKB-KW"/>
</dbReference>
<evidence type="ECO:0000313" key="1">
    <source>
        <dbReference type="EMBL" id="ABG53884.1"/>
    </source>
</evidence>
<reference evidence="1" key="1">
    <citation type="submission" date="2006-06" db="EMBL/GenBank/DDBJ databases">
        <title>Complete sequence of Trichodesmium erythraeum IMS101.</title>
        <authorList>
            <consortium name="US DOE Joint Genome Institute"/>
            <person name="Copeland A."/>
            <person name="Lucas S."/>
            <person name="Lapidus A."/>
            <person name="Barry K."/>
            <person name="Detter J.C."/>
            <person name="Glavina del Rio T."/>
            <person name="Hammon N."/>
            <person name="Israni S."/>
            <person name="Dalin E."/>
            <person name="Tice H."/>
            <person name="Pitluck S."/>
            <person name="Kiss H."/>
            <person name="Munk A.C."/>
            <person name="Brettin T."/>
            <person name="Bruce D."/>
            <person name="Han C."/>
            <person name="Tapia R."/>
            <person name="Gilna P."/>
            <person name="Schmutz J."/>
            <person name="Larimer F."/>
            <person name="Land M."/>
            <person name="Hauser L."/>
            <person name="Kyrpides N."/>
            <person name="Kim E."/>
            <person name="Richardson P."/>
        </authorList>
    </citation>
    <scope>NUCLEOTIDE SEQUENCE [LARGE SCALE GENOMIC DNA]</scope>
    <source>
        <strain evidence="1">IMS101</strain>
    </source>
</reference>
<sequence length="97" mass="11109">MGLISNNSIIESYQGSNWIEGKYKFSAEPHPTASLVLADRRKEESSSADFDFDLMTIPREYPYQALKVCPPNSENLLLSLWVVYIPVDKKQKINHSF</sequence>
<keyword evidence="1" id="KW-0223">Dioxygenase</keyword>
<dbReference type="HOGENOM" id="CLU_2345827_0_0_3"/>
<gene>
    <name evidence="1" type="ordered locus">Tery_4970</name>
</gene>
<dbReference type="OrthoDB" id="477744at2"/>
<protein>
    <submittedName>
        <fullName evidence="1">Dioxygenase, iron-sulfur subunit</fullName>
    </submittedName>
</protein>
<dbReference type="EMBL" id="CP000393">
    <property type="protein sequence ID" value="ABG53884.1"/>
    <property type="molecule type" value="Genomic_DNA"/>
</dbReference>
<dbReference type="KEGG" id="ter:Tery_4970"/>
<keyword evidence="1" id="KW-0560">Oxidoreductase</keyword>
<proteinExistence type="predicted"/>
<accession>Q10V40</accession>
<dbReference type="RefSeq" id="WP_011614178.1">
    <property type="nucleotide sequence ID" value="NC_008312.1"/>
</dbReference>
<dbReference type="eggNOG" id="COG4638">
    <property type="taxonomic scope" value="Bacteria"/>
</dbReference>
<dbReference type="AlphaFoldDB" id="Q10V40"/>
<name>Q10V40_TRIEI</name>
<organism evidence="1">
    <name type="scientific">Trichodesmium erythraeum (strain IMS101)</name>
    <dbReference type="NCBI Taxonomy" id="203124"/>
    <lineage>
        <taxon>Bacteria</taxon>
        <taxon>Bacillati</taxon>
        <taxon>Cyanobacteriota</taxon>
        <taxon>Cyanophyceae</taxon>
        <taxon>Oscillatoriophycideae</taxon>
        <taxon>Oscillatoriales</taxon>
        <taxon>Microcoleaceae</taxon>
        <taxon>Trichodesmium</taxon>
    </lineage>
</organism>